<dbReference type="SUPFAM" id="SSF101898">
    <property type="entry name" value="NHL repeat"/>
    <property type="match status" value="1"/>
</dbReference>
<proteinExistence type="predicted"/>
<gene>
    <name evidence="2" type="ORF">GCM10007925_20540</name>
</gene>
<feature type="domain" description="Phytase-like" evidence="1">
    <location>
        <begin position="86"/>
        <end position="301"/>
    </location>
</feature>
<accession>A0ABQ5Z6G4</accession>
<comment type="caution">
    <text evidence="2">The sequence shown here is derived from an EMBL/GenBank/DDBJ whole genome shotgun (WGS) entry which is preliminary data.</text>
</comment>
<keyword evidence="3" id="KW-1185">Reference proteome</keyword>
<dbReference type="EMBL" id="BSOO01000023">
    <property type="protein sequence ID" value="GLR48340.1"/>
    <property type="molecule type" value="Genomic_DNA"/>
</dbReference>
<name>A0ABQ5Z6G4_9SPHN</name>
<organism evidence="2 3">
    <name type="scientific">Sphingomonas astaxanthinifaciens DSM 22298</name>
    <dbReference type="NCBI Taxonomy" id="1123267"/>
    <lineage>
        <taxon>Bacteria</taxon>
        <taxon>Pseudomonadati</taxon>
        <taxon>Pseudomonadota</taxon>
        <taxon>Alphaproteobacteria</taxon>
        <taxon>Sphingomonadales</taxon>
        <taxon>Sphingomonadaceae</taxon>
        <taxon>Sphingomonas</taxon>
    </lineage>
</organism>
<reference evidence="3" key="1">
    <citation type="journal article" date="2019" name="Int. J. Syst. Evol. Microbiol.">
        <title>The Global Catalogue of Microorganisms (GCM) 10K type strain sequencing project: providing services to taxonomists for standard genome sequencing and annotation.</title>
        <authorList>
            <consortium name="The Broad Institute Genomics Platform"/>
            <consortium name="The Broad Institute Genome Sequencing Center for Infectious Disease"/>
            <person name="Wu L."/>
            <person name="Ma J."/>
        </authorList>
    </citation>
    <scope>NUCLEOTIDE SEQUENCE [LARGE SCALE GENOMIC DNA]</scope>
    <source>
        <strain evidence="3">NBRC 102146</strain>
    </source>
</reference>
<sequence>MRDSRLNEAERVKQPLFMFKLLILFVFLLGFLALLSGDRFERRPDREPAPRHPASLRFEPLALGSWQEAGWRLDGAWVVRADDSLIAGLSALVLPGRDDLLALTDSGRLVTLPRPGSGGHAMVEDLPDGPGDPHYRRYRDSEALLLHGGERWVTFENRHSLWRYGAGGARWTDLPDLGWSINAGVEAMVMTPEGLLMLPEESGIALLLGPDGRFRTVAVEGRSGGLADATRLPDGRVLVAERVLGWRGIRNRLAWLEPDGAGYRLRAFATLPLGPFDNVEGLAAEPLADGRTRLWAITDNDGWRRTLLLALTLDTAKRPGERRAASSNR</sequence>
<evidence type="ECO:0000259" key="1">
    <source>
        <dbReference type="Pfam" id="PF13449"/>
    </source>
</evidence>
<dbReference type="Pfam" id="PF13449">
    <property type="entry name" value="Phytase-like"/>
    <property type="match status" value="1"/>
</dbReference>
<evidence type="ECO:0000313" key="3">
    <source>
        <dbReference type="Proteomes" id="UP001156703"/>
    </source>
</evidence>
<dbReference type="InterPro" id="IPR027372">
    <property type="entry name" value="Phytase-like_dom"/>
</dbReference>
<protein>
    <recommendedName>
        <fullName evidence="1">Phytase-like domain-containing protein</fullName>
    </recommendedName>
</protein>
<evidence type="ECO:0000313" key="2">
    <source>
        <dbReference type="EMBL" id="GLR48340.1"/>
    </source>
</evidence>
<dbReference type="Proteomes" id="UP001156703">
    <property type="component" value="Unassembled WGS sequence"/>
</dbReference>